<accession>A0A8H8CZ11</accession>
<dbReference type="EMBL" id="JAEVHI010000004">
    <property type="protein sequence ID" value="KAG5293913.1"/>
    <property type="molecule type" value="Genomic_DNA"/>
</dbReference>
<evidence type="ECO:0000313" key="2">
    <source>
        <dbReference type="Proteomes" id="UP000670092"/>
    </source>
</evidence>
<protein>
    <submittedName>
        <fullName evidence="1">Uncharacterized protein</fullName>
    </submittedName>
</protein>
<organism evidence="1 2">
    <name type="scientific">Ajellomyces capsulatus</name>
    <name type="common">Darling's disease fungus</name>
    <name type="synonym">Histoplasma capsulatum</name>
    <dbReference type="NCBI Taxonomy" id="5037"/>
    <lineage>
        <taxon>Eukaryota</taxon>
        <taxon>Fungi</taxon>
        <taxon>Dikarya</taxon>
        <taxon>Ascomycota</taxon>
        <taxon>Pezizomycotina</taxon>
        <taxon>Eurotiomycetes</taxon>
        <taxon>Eurotiomycetidae</taxon>
        <taxon>Onygenales</taxon>
        <taxon>Ajellomycetaceae</taxon>
        <taxon>Histoplasma</taxon>
    </lineage>
</organism>
<proteinExistence type="predicted"/>
<gene>
    <name evidence="1" type="ORF">I7I52_05393</name>
</gene>
<reference evidence="1 2" key="1">
    <citation type="submission" date="2021-01" db="EMBL/GenBank/DDBJ databases">
        <title>Chromosome-level genome assembly of a human fungal pathogen reveals clustering of transcriptionally co-regulated genes.</title>
        <authorList>
            <person name="Voorhies M."/>
            <person name="Cohen S."/>
            <person name="Shea T.P."/>
            <person name="Petrus S."/>
            <person name="Munoz J.F."/>
            <person name="Poplawski S."/>
            <person name="Goldman W.E."/>
            <person name="Michael T."/>
            <person name="Cuomo C.A."/>
            <person name="Sil A."/>
            <person name="Beyhan S."/>
        </authorList>
    </citation>
    <scope>NUCLEOTIDE SEQUENCE [LARGE SCALE GENOMIC DNA]</scope>
    <source>
        <strain evidence="1 2">G184AR</strain>
    </source>
</reference>
<name>A0A8H8CZ11_AJECA</name>
<dbReference type="VEuPathDB" id="FungiDB:I7I52_05393"/>
<dbReference type="Proteomes" id="UP000670092">
    <property type="component" value="Unassembled WGS sequence"/>
</dbReference>
<dbReference type="AlphaFoldDB" id="A0A8H8CZ11"/>
<evidence type="ECO:0000313" key="1">
    <source>
        <dbReference type="EMBL" id="KAG5293913.1"/>
    </source>
</evidence>
<comment type="caution">
    <text evidence="1">The sequence shown here is derived from an EMBL/GenBank/DDBJ whole genome shotgun (WGS) entry which is preliminary data.</text>
</comment>
<sequence>MPAAGLARHIEPLAEPYNAGGPRLGFARPSSTLPFFLFPQRWFCFSFSLLNQILVQTLGWG</sequence>